<dbReference type="AlphaFoldDB" id="A0A8X8LAF2"/>
<feature type="transmembrane region" description="Helical" evidence="1">
    <location>
        <begin position="128"/>
        <end position="148"/>
    </location>
</feature>
<feature type="transmembrane region" description="Helical" evidence="1">
    <location>
        <begin position="6"/>
        <end position="25"/>
    </location>
</feature>
<keyword evidence="4" id="KW-1185">Reference proteome</keyword>
<organism evidence="3 4">
    <name type="scientific">Hydrobacter penzbergensis</name>
    <dbReference type="NCBI Taxonomy" id="1235997"/>
    <lineage>
        <taxon>Bacteria</taxon>
        <taxon>Pseudomonadati</taxon>
        <taxon>Bacteroidota</taxon>
        <taxon>Chitinophagia</taxon>
        <taxon>Chitinophagales</taxon>
        <taxon>Chitinophagaceae</taxon>
        <taxon>Hydrobacter</taxon>
    </lineage>
</organism>
<reference evidence="3 4" key="1">
    <citation type="submission" date="2016-10" db="EMBL/GenBank/DDBJ databases">
        <authorList>
            <person name="Varghese N."/>
            <person name="Submissions S."/>
        </authorList>
    </citation>
    <scope>NUCLEOTIDE SEQUENCE [LARGE SCALE GENOMIC DNA]</scope>
    <source>
        <strain evidence="3 4">DSM 25353</strain>
    </source>
</reference>
<comment type="caution">
    <text evidence="3">The sequence shown here is derived from an EMBL/GenBank/DDBJ whole genome shotgun (WGS) entry which is preliminary data.</text>
</comment>
<name>A0A8X8LAF2_9BACT</name>
<dbReference type="InterPro" id="IPR025711">
    <property type="entry name" value="PepSY"/>
</dbReference>
<sequence length="354" mass="40556">MHLYLGLISGLVVVIVSLSGALYVFEEEGRDAWQYNYFHVAKTGGERLSLQQLSDTVKKYYPGDKITLISFKEKADAAYIVSTKNRKLISMNPYTGEITGVREAKADFFSVVLDLHRTLLLGNIGKEIIKWNVLIFFVMCLSGLYLWWPRQKRFWAKALRINFKTKNWKRLNWDLHSVLGFYAVLVLSLIAFTGMFFAFDTVKDMMRLLTGQSLAAKTMKPKTMAMRTPRPATGAADSGYNYMSKQYPGASEVYIVCPADGRAPMRLIMRYDYTFVRKQHTLFIDPSTGKKMKEELYTNYTAYDKFAQSNFDLHTGRIRTLGMGSKLLYFTVALIAASPPVTGFLLWRGRKKKR</sequence>
<dbReference type="Proteomes" id="UP000198711">
    <property type="component" value="Unassembled WGS sequence"/>
</dbReference>
<keyword evidence="1" id="KW-0472">Membrane</keyword>
<feature type="transmembrane region" description="Helical" evidence="1">
    <location>
        <begin position="327"/>
        <end position="347"/>
    </location>
</feature>
<dbReference type="PANTHER" id="PTHR34219">
    <property type="entry name" value="IRON-REGULATED INNER MEMBRANE PROTEIN-RELATED"/>
    <property type="match status" value="1"/>
</dbReference>
<dbReference type="InterPro" id="IPR005625">
    <property type="entry name" value="PepSY-ass_TM"/>
</dbReference>
<feature type="domain" description="PepSY" evidence="2">
    <location>
        <begin position="47"/>
        <end position="101"/>
    </location>
</feature>
<evidence type="ECO:0000313" key="3">
    <source>
        <dbReference type="EMBL" id="SDW36824.1"/>
    </source>
</evidence>
<keyword evidence="1" id="KW-0812">Transmembrane</keyword>
<dbReference type="EMBL" id="FNNO01000002">
    <property type="protein sequence ID" value="SDW36824.1"/>
    <property type="molecule type" value="Genomic_DNA"/>
</dbReference>
<evidence type="ECO:0000259" key="2">
    <source>
        <dbReference type="Pfam" id="PF03413"/>
    </source>
</evidence>
<evidence type="ECO:0000256" key="1">
    <source>
        <dbReference type="SAM" id="Phobius"/>
    </source>
</evidence>
<dbReference type="Pfam" id="PF03929">
    <property type="entry name" value="PepSY_TM"/>
    <property type="match status" value="1"/>
</dbReference>
<proteinExistence type="predicted"/>
<protein>
    <submittedName>
        <fullName evidence="3">Uncharacterized iron-regulated membrane protein</fullName>
    </submittedName>
</protein>
<keyword evidence="1" id="KW-1133">Transmembrane helix</keyword>
<dbReference type="Pfam" id="PF03413">
    <property type="entry name" value="PepSY"/>
    <property type="match status" value="1"/>
</dbReference>
<accession>A0A8X8LAF2</accession>
<gene>
    <name evidence="3" type="ORF">SAMN05444410_102128</name>
</gene>
<evidence type="ECO:0000313" key="4">
    <source>
        <dbReference type="Proteomes" id="UP000198711"/>
    </source>
</evidence>
<feature type="transmembrane region" description="Helical" evidence="1">
    <location>
        <begin position="179"/>
        <end position="199"/>
    </location>
</feature>